<evidence type="ECO:0000313" key="4">
    <source>
        <dbReference type="Proteomes" id="UP001295740"/>
    </source>
</evidence>
<dbReference type="Pfam" id="PF13460">
    <property type="entry name" value="NAD_binding_10"/>
    <property type="match status" value="1"/>
</dbReference>
<dbReference type="EMBL" id="CAUWAG010000008">
    <property type="protein sequence ID" value="CAJ2506558.1"/>
    <property type="molecule type" value="Genomic_DNA"/>
</dbReference>
<dbReference type="AlphaFoldDB" id="A0AAI8YJ60"/>
<dbReference type="InterPro" id="IPR036291">
    <property type="entry name" value="NAD(P)-bd_dom_sf"/>
</dbReference>
<dbReference type="GO" id="GO:0004074">
    <property type="term" value="F:biliverdin reductase [NAD(P)H] activity"/>
    <property type="evidence" value="ECO:0007669"/>
    <property type="project" value="TreeGrafter"/>
</dbReference>
<evidence type="ECO:0000256" key="1">
    <source>
        <dbReference type="ARBA" id="ARBA00038376"/>
    </source>
</evidence>
<feature type="domain" description="NAD(P)-binding" evidence="2">
    <location>
        <begin position="12"/>
        <end position="226"/>
    </location>
</feature>
<dbReference type="PANTHER" id="PTHR43355:SF2">
    <property type="entry name" value="FLAVIN REDUCTASE (NADPH)"/>
    <property type="match status" value="1"/>
</dbReference>
<dbReference type="InterPro" id="IPR016040">
    <property type="entry name" value="NAD(P)-bd_dom"/>
</dbReference>
<dbReference type="SUPFAM" id="SSF51735">
    <property type="entry name" value="NAD(P)-binding Rossmann-fold domains"/>
    <property type="match status" value="1"/>
</dbReference>
<dbReference type="InterPro" id="IPR051606">
    <property type="entry name" value="Polyketide_Oxido-like"/>
</dbReference>
<organism evidence="3 4">
    <name type="scientific">Anthostomella pinea</name>
    <dbReference type="NCBI Taxonomy" id="933095"/>
    <lineage>
        <taxon>Eukaryota</taxon>
        <taxon>Fungi</taxon>
        <taxon>Dikarya</taxon>
        <taxon>Ascomycota</taxon>
        <taxon>Pezizomycotina</taxon>
        <taxon>Sordariomycetes</taxon>
        <taxon>Xylariomycetidae</taxon>
        <taxon>Xylariales</taxon>
        <taxon>Xylariaceae</taxon>
        <taxon>Anthostomella</taxon>
    </lineage>
</organism>
<protein>
    <submittedName>
        <fullName evidence="3">Uu.00g006880.m01.CDS01</fullName>
    </submittedName>
</protein>
<dbReference type="PANTHER" id="PTHR43355">
    <property type="entry name" value="FLAVIN REDUCTASE (NADPH)"/>
    <property type="match status" value="1"/>
</dbReference>
<keyword evidence="4" id="KW-1185">Reference proteome</keyword>
<dbReference type="GO" id="GO:0042602">
    <property type="term" value="F:riboflavin reductase (NADPH) activity"/>
    <property type="evidence" value="ECO:0007669"/>
    <property type="project" value="TreeGrafter"/>
</dbReference>
<dbReference type="Gene3D" id="3.40.50.720">
    <property type="entry name" value="NAD(P)-binding Rossmann-like Domain"/>
    <property type="match status" value="1"/>
</dbReference>
<name>A0AAI8YJ60_9PEZI</name>
<gene>
    <name evidence="3" type="ORF">KHLLAP_LOCUS7026</name>
</gene>
<evidence type="ECO:0000259" key="2">
    <source>
        <dbReference type="Pfam" id="PF13460"/>
    </source>
</evidence>
<accession>A0AAI8YJ60</accession>
<comment type="caution">
    <text evidence="3">The sequence shown here is derived from an EMBL/GenBank/DDBJ whole genome shotgun (WGS) entry which is preliminary data.</text>
</comment>
<evidence type="ECO:0000313" key="3">
    <source>
        <dbReference type="EMBL" id="CAJ2506558.1"/>
    </source>
</evidence>
<reference evidence="3" key="1">
    <citation type="submission" date="2023-10" db="EMBL/GenBank/DDBJ databases">
        <authorList>
            <person name="Hackl T."/>
        </authorList>
    </citation>
    <scope>NUCLEOTIDE SEQUENCE</scope>
</reference>
<comment type="similarity">
    <text evidence="1">Belongs to the avfA family.</text>
</comment>
<proteinExistence type="inferred from homology"/>
<dbReference type="Proteomes" id="UP001295740">
    <property type="component" value="Unassembled WGS sequence"/>
</dbReference>
<sequence>MTSSIETVAFLGASTGVGLSALKHTLATGRRCIALCRNPAKLAAILPTESNPNLAIVQGNAKSVEDVSKCLKASHGKLVDTVVSSIGAAPVMNKLSISIDDPVVCRKGMATLLEAIENLRRDGATGKPYIVACSTTGMSRFGRDIPALMVPLYHVMLKVPHEDKAAMEDRLIASQEDFTIVRMSFLLNGETKKQVRVGIEDPKAGRESEAVGYFITREDAGKWIAEDLVRNRVARYNKKIVMVTH</sequence>